<dbReference type="Proteomes" id="UP000190890">
    <property type="component" value="Unassembled WGS sequence"/>
</dbReference>
<keyword evidence="3" id="KW-1185">Reference proteome</keyword>
<accession>A0A1S8TWM3</accession>
<evidence type="ECO:0000256" key="1">
    <source>
        <dbReference type="SAM" id="Phobius"/>
    </source>
</evidence>
<proteinExistence type="predicted"/>
<feature type="transmembrane region" description="Helical" evidence="1">
    <location>
        <begin position="54"/>
        <end position="79"/>
    </location>
</feature>
<dbReference type="STRING" id="29367.CLPUN_04650"/>
<keyword evidence="1" id="KW-0472">Membrane</keyword>
<dbReference type="AlphaFoldDB" id="A0A1S8TWM3"/>
<feature type="transmembrane region" description="Helical" evidence="1">
    <location>
        <begin position="12"/>
        <end position="34"/>
    </location>
</feature>
<organism evidence="2 3">
    <name type="scientific">Clostridium puniceum</name>
    <dbReference type="NCBI Taxonomy" id="29367"/>
    <lineage>
        <taxon>Bacteria</taxon>
        <taxon>Bacillati</taxon>
        <taxon>Bacillota</taxon>
        <taxon>Clostridia</taxon>
        <taxon>Eubacteriales</taxon>
        <taxon>Clostridiaceae</taxon>
        <taxon>Clostridium</taxon>
    </lineage>
</organism>
<dbReference type="EMBL" id="LZZM01000025">
    <property type="protein sequence ID" value="OOM82163.1"/>
    <property type="molecule type" value="Genomic_DNA"/>
</dbReference>
<keyword evidence="1" id="KW-0812">Transmembrane</keyword>
<dbReference type="RefSeq" id="WP_077845766.1">
    <property type="nucleotide sequence ID" value="NZ_LZZM01000025.1"/>
</dbReference>
<evidence type="ECO:0008006" key="4">
    <source>
        <dbReference type="Google" id="ProtNLM"/>
    </source>
</evidence>
<evidence type="ECO:0000313" key="3">
    <source>
        <dbReference type="Proteomes" id="UP000190890"/>
    </source>
</evidence>
<feature type="transmembrane region" description="Helical" evidence="1">
    <location>
        <begin position="100"/>
        <end position="126"/>
    </location>
</feature>
<sequence length="164" mass="18590">MKSKYIAESGLLVGLTLVVLFTTSIFSISTLSILTVASCLIPISIIRTSIKNAILVYIASSILSFVLIPINIAVYYTLFFGIYGIIKYFIEKTRNLPLEILLKLISFNVLLGITYLITKSFLSIIYPSISLWLLWIIAQAVFFIYDYALTLAISFFLKRFNKNF</sequence>
<name>A0A1S8TWM3_9CLOT</name>
<reference evidence="2 3" key="1">
    <citation type="submission" date="2016-05" db="EMBL/GenBank/DDBJ databases">
        <title>Microbial solvent formation.</title>
        <authorList>
            <person name="Poehlein A."/>
            <person name="Montoya Solano J.D."/>
            <person name="Flitsch S."/>
            <person name="Krabben P."/>
            <person name="Duerre P."/>
            <person name="Daniel R."/>
        </authorList>
    </citation>
    <scope>NUCLEOTIDE SEQUENCE [LARGE SCALE GENOMIC DNA]</scope>
    <source>
        <strain evidence="2 3">DSM 2619</strain>
    </source>
</reference>
<keyword evidence="1" id="KW-1133">Transmembrane helix</keyword>
<dbReference type="OrthoDB" id="1708005at2"/>
<evidence type="ECO:0000313" key="2">
    <source>
        <dbReference type="EMBL" id="OOM82163.1"/>
    </source>
</evidence>
<protein>
    <recommendedName>
        <fullName evidence="4">DUF2232 domain-containing protein</fullName>
    </recommendedName>
</protein>
<gene>
    <name evidence="2" type="ORF">CLPUN_04650</name>
</gene>
<comment type="caution">
    <text evidence="2">The sequence shown here is derived from an EMBL/GenBank/DDBJ whole genome shotgun (WGS) entry which is preliminary data.</text>
</comment>
<feature type="transmembrane region" description="Helical" evidence="1">
    <location>
        <begin position="132"/>
        <end position="157"/>
    </location>
</feature>